<organism evidence="1 2">
    <name type="scientific">Pigmentiphaga aceris</name>
    <dbReference type="NCBI Taxonomy" id="1940612"/>
    <lineage>
        <taxon>Bacteria</taxon>
        <taxon>Pseudomonadati</taxon>
        <taxon>Pseudomonadota</taxon>
        <taxon>Betaproteobacteria</taxon>
        <taxon>Burkholderiales</taxon>
        <taxon>Alcaligenaceae</taxon>
        <taxon>Pigmentiphaga</taxon>
    </lineage>
</organism>
<keyword evidence="2" id="KW-1185">Reference proteome</keyword>
<dbReference type="SUPFAM" id="SSF117396">
    <property type="entry name" value="TM1631-like"/>
    <property type="match status" value="1"/>
</dbReference>
<accession>A0A5C0ATU3</accession>
<dbReference type="EMBL" id="CP043046">
    <property type="protein sequence ID" value="QEI05708.1"/>
    <property type="molecule type" value="Genomic_DNA"/>
</dbReference>
<evidence type="ECO:0000313" key="1">
    <source>
        <dbReference type="EMBL" id="QEI05708.1"/>
    </source>
</evidence>
<protein>
    <submittedName>
        <fullName evidence="1">DUF72 domain-containing protein</fullName>
    </submittedName>
</protein>
<dbReference type="RefSeq" id="WP_148814091.1">
    <property type="nucleotide sequence ID" value="NZ_CP043046.1"/>
</dbReference>
<dbReference type="Proteomes" id="UP000325161">
    <property type="component" value="Chromosome"/>
</dbReference>
<name>A0A5C0ATU3_9BURK</name>
<dbReference type="InterPro" id="IPR002763">
    <property type="entry name" value="DUF72"/>
</dbReference>
<reference evidence="1 2" key="1">
    <citation type="submission" date="2019-08" db="EMBL/GenBank/DDBJ databases">
        <title>Amphibian skin-associated Pigmentiphaga: genome sequence and occurrence across geography and hosts.</title>
        <authorList>
            <person name="Bletz M.C."/>
            <person name="Bunk B."/>
            <person name="Sproeer C."/>
            <person name="Biwer P."/>
            <person name="Reiter S."/>
            <person name="Rabemananjara F.C.E."/>
            <person name="Schulz S."/>
            <person name="Overmann J."/>
            <person name="Vences M."/>
        </authorList>
    </citation>
    <scope>NUCLEOTIDE SEQUENCE [LARGE SCALE GENOMIC DNA]</scope>
    <source>
        <strain evidence="1 2">Mada1488</strain>
    </source>
</reference>
<dbReference type="PANTHER" id="PTHR30348:SF14">
    <property type="entry name" value="BLR8050 PROTEIN"/>
    <property type="match status" value="1"/>
</dbReference>
<dbReference type="AlphaFoldDB" id="A0A5C0ATU3"/>
<gene>
    <name evidence="1" type="ORF">FXN63_07520</name>
</gene>
<evidence type="ECO:0000313" key="2">
    <source>
        <dbReference type="Proteomes" id="UP000325161"/>
    </source>
</evidence>
<dbReference type="Pfam" id="PF01904">
    <property type="entry name" value="DUF72"/>
    <property type="match status" value="1"/>
</dbReference>
<dbReference type="PANTHER" id="PTHR30348">
    <property type="entry name" value="UNCHARACTERIZED PROTEIN YECE"/>
    <property type="match status" value="1"/>
</dbReference>
<dbReference type="InterPro" id="IPR036520">
    <property type="entry name" value="UPF0759_sf"/>
</dbReference>
<dbReference type="Gene3D" id="3.20.20.410">
    <property type="entry name" value="Protein of unknown function UPF0759"/>
    <property type="match status" value="1"/>
</dbReference>
<sequence length="256" mass="27838">MQPSPSTVPLPGSDAPRDPRVLLGCAGWSLSSAVAEDFPGEGSHLQRYAKVLPAVEINSSFYRPHRPATYARWRDNVPANFRFSAKLPRSITHEQKLQDVDELLASFLTEVGELGEKLGCLLVQLPPSLSFDASIAQAFFAGLRARTDTGIACEARHASWFCDEAALLLSEHGVASVEADPPPVSQAHAQGDADIAYIRLHGSPKVYYSAYADEVLNKLASTIAAYRQQGKAVWCIFDNTAQGHALPDALRLKQQL</sequence>
<proteinExistence type="predicted"/>
<dbReference type="OrthoDB" id="9780310at2"/>
<dbReference type="KEGG" id="pacr:FXN63_07520"/>